<dbReference type="Proteomes" id="UP000253034">
    <property type="component" value="Unassembled WGS sequence"/>
</dbReference>
<dbReference type="OrthoDB" id="9808275at2"/>
<feature type="binding site" evidence="9">
    <location>
        <position position="101"/>
    </location>
    <ligand>
        <name>Zn(2+)</name>
        <dbReference type="ChEBI" id="CHEBI:29105"/>
    </ligand>
</feature>
<dbReference type="Gene3D" id="2.60.120.10">
    <property type="entry name" value="Jelly Rolls"/>
    <property type="match status" value="2"/>
</dbReference>
<keyword evidence="4 9" id="KW-0479">Metal-binding</keyword>
<proteinExistence type="inferred from homology"/>
<dbReference type="Pfam" id="PF20511">
    <property type="entry name" value="PMI_typeI_cat"/>
    <property type="match status" value="1"/>
</dbReference>
<evidence type="ECO:0000259" key="11">
    <source>
        <dbReference type="Pfam" id="PF20511"/>
    </source>
</evidence>
<keyword evidence="5 9" id="KW-0862">Zinc</keyword>
<evidence type="ECO:0000256" key="3">
    <source>
        <dbReference type="ARBA" id="ARBA00011956"/>
    </source>
</evidence>
<protein>
    <recommendedName>
        <fullName evidence="3">mannose-6-phosphate isomerase</fullName>
        <ecNumber evidence="3">5.3.1.8</ecNumber>
    </recommendedName>
    <alternativeName>
        <fullName evidence="7">Phosphohexomutase</fullName>
    </alternativeName>
    <alternativeName>
        <fullName evidence="8">Phosphomannose isomerase</fullName>
    </alternativeName>
</protein>
<evidence type="ECO:0000256" key="2">
    <source>
        <dbReference type="ARBA" id="ARBA00010772"/>
    </source>
</evidence>
<feature type="domain" description="Mannose-6-phosphate isomerase cupin" evidence="12">
    <location>
        <begin position="246"/>
        <end position="324"/>
    </location>
</feature>
<feature type="domain" description="Phosphomannose isomerase type I catalytic" evidence="11">
    <location>
        <begin position="6"/>
        <end position="108"/>
    </location>
</feature>
<feature type="binding site" evidence="9">
    <location>
        <position position="119"/>
    </location>
    <ligand>
        <name>Zn(2+)</name>
        <dbReference type="ChEBI" id="CHEBI:29105"/>
    </ligand>
</feature>
<dbReference type="GO" id="GO:0005975">
    <property type="term" value="P:carbohydrate metabolic process"/>
    <property type="evidence" value="ECO:0007669"/>
    <property type="project" value="InterPro"/>
</dbReference>
<keyword evidence="14" id="KW-1185">Reference proteome</keyword>
<dbReference type="Pfam" id="PF21621">
    <property type="entry name" value="MPI_cupin_dom"/>
    <property type="match status" value="1"/>
</dbReference>
<dbReference type="InterPro" id="IPR011051">
    <property type="entry name" value="RmlC_Cupin_sf"/>
</dbReference>
<dbReference type="RefSeq" id="WP_114295979.1">
    <property type="nucleotide sequence ID" value="NZ_QPJT01000001.1"/>
</dbReference>
<dbReference type="NCBIfam" id="TIGR00218">
    <property type="entry name" value="manA"/>
    <property type="match status" value="1"/>
</dbReference>
<comment type="cofactor">
    <cofactor evidence="9">
        <name>Zn(2+)</name>
        <dbReference type="ChEBI" id="CHEBI:29105"/>
    </cofactor>
    <text evidence="9">Binds 1 zinc ion per subunit.</text>
</comment>
<dbReference type="PANTHER" id="PTHR42742:SF3">
    <property type="entry name" value="FRUCTOKINASE"/>
    <property type="match status" value="1"/>
</dbReference>
<dbReference type="InterPro" id="IPR049071">
    <property type="entry name" value="MPI_cupin_dom"/>
</dbReference>
<dbReference type="CDD" id="cd07010">
    <property type="entry name" value="cupin_PMI_type_I_N_bac"/>
    <property type="match status" value="1"/>
</dbReference>
<evidence type="ECO:0000256" key="7">
    <source>
        <dbReference type="ARBA" id="ARBA00029741"/>
    </source>
</evidence>
<evidence type="ECO:0000256" key="1">
    <source>
        <dbReference type="ARBA" id="ARBA00000757"/>
    </source>
</evidence>
<dbReference type="InterPro" id="IPR014710">
    <property type="entry name" value="RmlC-like_jellyroll"/>
</dbReference>
<dbReference type="GO" id="GO:0008270">
    <property type="term" value="F:zinc ion binding"/>
    <property type="evidence" value="ECO:0007669"/>
    <property type="project" value="InterPro"/>
</dbReference>
<evidence type="ECO:0000313" key="13">
    <source>
        <dbReference type="EMBL" id="RCX21036.1"/>
    </source>
</evidence>
<dbReference type="GO" id="GO:0004476">
    <property type="term" value="F:mannose-6-phosphate isomerase activity"/>
    <property type="evidence" value="ECO:0007669"/>
    <property type="project" value="UniProtKB-EC"/>
</dbReference>
<evidence type="ECO:0000256" key="4">
    <source>
        <dbReference type="ARBA" id="ARBA00022723"/>
    </source>
</evidence>
<evidence type="ECO:0000256" key="8">
    <source>
        <dbReference type="ARBA" id="ARBA00030762"/>
    </source>
</evidence>
<evidence type="ECO:0000259" key="12">
    <source>
        <dbReference type="Pfam" id="PF21621"/>
    </source>
</evidence>
<dbReference type="PANTHER" id="PTHR42742">
    <property type="entry name" value="TRANSCRIPTIONAL REPRESSOR MPRA"/>
    <property type="match status" value="1"/>
</dbReference>
<dbReference type="PIRSF" id="PIRSF036894">
    <property type="entry name" value="PMI_Firm_short"/>
    <property type="match status" value="1"/>
</dbReference>
<dbReference type="InterPro" id="IPR051804">
    <property type="entry name" value="Carb_Metab_Reg_Kinase/Isom"/>
</dbReference>
<dbReference type="EMBL" id="QPJT01000001">
    <property type="protein sequence ID" value="RCX21036.1"/>
    <property type="molecule type" value="Genomic_DNA"/>
</dbReference>
<gene>
    <name evidence="13" type="ORF">DFR58_101242</name>
</gene>
<evidence type="ECO:0000313" key="14">
    <source>
        <dbReference type="Proteomes" id="UP000253034"/>
    </source>
</evidence>
<evidence type="ECO:0000256" key="6">
    <source>
        <dbReference type="ARBA" id="ARBA00023235"/>
    </source>
</evidence>
<comment type="catalytic activity">
    <reaction evidence="1">
        <text>D-mannose 6-phosphate = D-fructose 6-phosphate</text>
        <dbReference type="Rhea" id="RHEA:12356"/>
        <dbReference type="ChEBI" id="CHEBI:58735"/>
        <dbReference type="ChEBI" id="CHEBI:61527"/>
        <dbReference type="EC" id="5.3.1.8"/>
    </reaction>
</comment>
<dbReference type="EC" id="5.3.1.8" evidence="3"/>
<organism evidence="13 14">
    <name type="scientific">Anaerobacterium chartisolvens</name>
    <dbReference type="NCBI Taxonomy" id="1297424"/>
    <lineage>
        <taxon>Bacteria</taxon>
        <taxon>Bacillati</taxon>
        <taxon>Bacillota</taxon>
        <taxon>Clostridia</taxon>
        <taxon>Eubacteriales</taxon>
        <taxon>Oscillospiraceae</taxon>
        <taxon>Anaerobacterium</taxon>
    </lineage>
</organism>
<keyword evidence="6 13" id="KW-0413">Isomerase</keyword>
<feature type="binding site" evidence="9">
    <location>
        <position position="177"/>
    </location>
    <ligand>
        <name>Zn(2+)</name>
        <dbReference type="ChEBI" id="CHEBI:29105"/>
    </ligand>
</feature>
<reference evidence="13 14" key="1">
    <citation type="submission" date="2018-07" db="EMBL/GenBank/DDBJ databases">
        <title>Genomic Encyclopedia of Type Strains, Phase IV (KMG-IV): sequencing the most valuable type-strain genomes for metagenomic binning, comparative biology and taxonomic classification.</title>
        <authorList>
            <person name="Goeker M."/>
        </authorList>
    </citation>
    <scope>NUCLEOTIDE SEQUENCE [LARGE SCALE GENOMIC DNA]</scope>
    <source>
        <strain evidence="13 14">DSM 27016</strain>
    </source>
</reference>
<feature type="active site" evidence="10">
    <location>
        <position position="197"/>
    </location>
</feature>
<dbReference type="SUPFAM" id="SSF51182">
    <property type="entry name" value="RmlC-like cupins"/>
    <property type="match status" value="1"/>
</dbReference>
<evidence type="ECO:0000256" key="9">
    <source>
        <dbReference type="PIRSR" id="PIRSR036894-1"/>
    </source>
</evidence>
<evidence type="ECO:0000256" key="5">
    <source>
        <dbReference type="ARBA" id="ARBA00022833"/>
    </source>
</evidence>
<sequence length="353" mass="39175">MLYPLKFNAVFKDYIWGGRNFQKLGKRLPEGIVAESWEISCHPDGVSTVANGSYEGLPLPGLVKKLGRKLIGCELPDSALEKFPLLVKLIDANDKLSVQVHPEDQYAAVNENGELGKNEMWYIISAKPGAKLIYDIAPGVTKASFAKAVGKNKIEACLKYIEVFPGDFLNIPAGLVHAIGEGIVLAEIQQTSNTTYRLYDYNRTDKNGNKRTLHIEKALDVIDFDGAGRKEKYQGLSIKIAESCYKTYKIANKYFCVELYDINGTIEENADGSRFCLYVFIEGEGRIEYQGGAEYVSQGQSVLIPAFMGGYHIRGNLKALKSYVPDLNKNVLEPLENAGYSKEDIFKNVSGLE</sequence>
<dbReference type="InterPro" id="IPR046457">
    <property type="entry name" value="PMI_typeI_cat"/>
</dbReference>
<dbReference type="AlphaFoldDB" id="A0A369BKD2"/>
<comment type="caution">
    <text evidence="13">The sequence shown here is derived from an EMBL/GenBank/DDBJ whole genome shotgun (WGS) entry which is preliminary data.</text>
</comment>
<dbReference type="InterPro" id="IPR014628">
    <property type="entry name" value="Man6P_isomerase_Firm_short"/>
</dbReference>
<comment type="similarity">
    <text evidence="2">Belongs to the mannose-6-phosphate isomerase type 1 family.</text>
</comment>
<dbReference type="InterPro" id="IPR001250">
    <property type="entry name" value="Man6P_Isoase-1"/>
</dbReference>
<name>A0A369BKD2_9FIRM</name>
<evidence type="ECO:0000256" key="10">
    <source>
        <dbReference type="PIRSR" id="PIRSR036894-2"/>
    </source>
</evidence>
<accession>A0A369BKD2</accession>